<gene>
    <name evidence="2" type="ORF">K469DRAFT_733944</name>
</gene>
<evidence type="ECO:0000313" key="2">
    <source>
        <dbReference type="EMBL" id="KAF2195283.1"/>
    </source>
</evidence>
<protein>
    <recommendedName>
        <fullName evidence="1">3-hydroxyacyl-CoA dehydrogenase NAD binding domain-containing protein</fullName>
    </recommendedName>
</protein>
<dbReference type="AlphaFoldDB" id="A0A6A6EWA8"/>
<feature type="domain" description="3-hydroxyacyl-CoA dehydrogenase NAD binding" evidence="1">
    <location>
        <begin position="60"/>
        <end position="138"/>
    </location>
</feature>
<dbReference type="InterPro" id="IPR013328">
    <property type="entry name" value="6PGD_dom2"/>
</dbReference>
<evidence type="ECO:0000259" key="1">
    <source>
        <dbReference type="Pfam" id="PF02737"/>
    </source>
</evidence>
<dbReference type="Proteomes" id="UP000800200">
    <property type="component" value="Unassembled WGS sequence"/>
</dbReference>
<dbReference type="GO" id="GO:0050104">
    <property type="term" value="F:L-gulonate 3-dehydrogenase activity"/>
    <property type="evidence" value="ECO:0007669"/>
    <property type="project" value="TreeGrafter"/>
</dbReference>
<sequence length="280" mass="31421">MPCLCIRFRRAFYVSRSTISLSFAAFHLSHLLSPSQVTTYDIRDNLEGYVQTILPEFYGERSVPITLSKIKIARSVGEAVQNAHIMYASGLENLETKREMWAEVEKYAPRGAPLWSSTSGISASPRPLDMENKPRVLVAVYRFISRKKLLDLSQPSSPLPCCVKSYIPLNEGVVTVKEVDEIVQSSVGPRWTVAGPFKSYHAGGGSGSLERFFRNIGGTVQACRMDSGHVNVWDGLEENFFREAKEEYGIVDLKERDAITRKLLDVVEVEKAKRKKLGEN</sequence>
<dbReference type="Gene3D" id="3.40.50.720">
    <property type="entry name" value="NAD(P)-binding Rossmann-like Domain"/>
    <property type="match status" value="1"/>
</dbReference>
<name>A0A6A6EWA8_9PEZI</name>
<keyword evidence="3" id="KW-1185">Reference proteome</keyword>
<reference evidence="2" key="1">
    <citation type="journal article" date="2020" name="Stud. Mycol.">
        <title>101 Dothideomycetes genomes: a test case for predicting lifestyles and emergence of pathogens.</title>
        <authorList>
            <person name="Haridas S."/>
            <person name="Albert R."/>
            <person name="Binder M."/>
            <person name="Bloem J."/>
            <person name="Labutti K."/>
            <person name="Salamov A."/>
            <person name="Andreopoulos B."/>
            <person name="Baker S."/>
            <person name="Barry K."/>
            <person name="Bills G."/>
            <person name="Bluhm B."/>
            <person name="Cannon C."/>
            <person name="Castanera R."/>
            <person name="Culley D."/>
            <person name="Daum C."/>
            <person name="Ezra D."/>
            <person name="Gonzalez J."/>
            <person name="Henrissat B."/>
            <person name="Kuo A."/>
            <person name="Liang C."/>
            <person name="Lipzen A."/>
            <person name="Lutzoni F."/>
            <person name="Magnuson J."/>
            <person name="Mondo S."/>
            <person name="Nolan M."/>
            <person name="Ohm R."/>
            <person name="Pangilinan J."/>
            <person name="Park H.-J."/>
            <person name="Ramirez L."/>
            <person name="Alfaro M."/>
            <person name="Sun H."/>
            <person name="Tritt A."/>
            <person name="Yoshinaga Y."/>
            <person name="Zwiers L.-H."/>
            <person name="Turgeon B."/>
            <person name="Goodwin S."/>
            <person name="Spatafora J."/>
            <person name="Crous P."/>
            <person name="Grigoriev I."/>
        </authorList>
    </citation>
    <scope>NUCLEOTIDE SEQUENCE</scope>
    <source>
        <strain evidence="2">CBS 207.26</strain>
    </source>
</reference>
<dbReference type="OrthoDB" id="2021159at2759"/>
<dbReference type="InterPro" id="IPR036291">
    <property type="entry name" value="NAD(P)-bd_dom_sf"/>
</dbReference>
<dbReference type="GO" id="GO:0006631">
    <property type="term" value="P:fatty acid metabolic process"/>
    <property type="evidence" value="ECO:0007669"/>
    <property type="project" value="InterPro"/>
</dbReference>
<evidence type="ECO:0000313" key="3">
    <source>
        <dbReference type="Proteomes" id="UP000800200"/>
    </source>
</evidence>
<dbReference type="Pfam" id="PF02737">
    <property type="entry name" value="3HCDH_N"/>
    <property type="match status" value="1"/>
</dbReference>
<dbReference type="PANTHER" id="PTHR48075:SF1">
    <property type="entry name" value="LAMBDA-CRYSTALLIN HOMOLOG"/>
    <property type="match status" value="1"/>
</dbReference>
<dbReference type="GO" id="GO:0070403">
    <property type="term" value="F:NAD+ binding"/>
    <property type="evidence" value="ECO:0007669"/>
    <property type="project" value="InterPro"/>
</dbReference>
<dbReference type="Gene3D" id="1.10.1040.10">
    <property type="entry name" value="N-(1-d-carboxylethyl)-l-norvaline Dehydrogenase, domain 2"/>
    <property type="match status" value="1"/>
</dbReference>
<dbReference type="InterPro" id="IPR006176">
    <property type="entry name" value="3-OHacyl-CoA_DH_NAD-bd"/>
</dbReference>
<accession>A0A6A6EWA8</accession>
<proteinExistence type="predicted"/>
<dbReference type="PANTHER" id="PTHR48075">
    <property type="entry name" value="3-HYDROXYACYL-COA DEHYDROGENASE FAMILY PROTEIN"/>
    <property type="match status" value="1"/>
</dbReference>
<dbReference type="EMBL" id="ML994610">
    <property type="protein sequence ID" value="KAF2195283.1"/>
    <property type="molecule type" value="Genomic_DNA"/>
</dbReference>
<organism evidence="2 3">
    <name type="scientific">Zopfia rhizophila CBS 207.26</name>
    <dbReference type="NCBI Taxonomy" id="1314779"/>
    <lineage>
        <taxon>Eukaryota</taxon>
        <taxon>Fungi</taxon>
        <taxon>Dikarya</taxon>
        <taxon>Ascomycota</taxon>
        <taxon>Pezizomycotina</taxon>
        <taxon>Dothideomycetes</taxon>
        <taxon>Dothideomycetes incertae sedis</taxon>
        <taxon>Zopfiaceae</taxon>
        <taxon>Zopfia</taxon>
    </lineage>
</organism>
<dbReference type="SUPFAM" id="SSF51735">
    <property type="entry name" value="NAD(P)-binding Rossmann-fold domains"/>
    <property type="match status" value="1"/>
</dbReference>